<evidence type="ECO:0000256" key="1">
    <source>
        <dbReference type="SAM" id="MobiDB-lite"/>
    </source>
</evidence>
<dbReference type="Proteomes" id="UP001300502">
    <property type="component" value="Unassembled WGS sequence"/>
</dbReference>
<keyword evidence="3" id="KW-1185">Reference proteome</keyword>
<proteinExistence type="predicted"/>
<dbReference type="EMBL" id="JANCYU010000020">
    <property type="protein sequence ID" value="KAK4523954.1"/>
    <property type="molecule type" value="Genomic_DNA"/>
</dbReference>
<evidence type="ECO:0000313" key="3">
    <source>
        <dbReference type="Proteomes" id="UP001300502"/>
    </source>
</evidence>
<feature type="compositionally biased region" description="Acidic residues" evidence="1">
    <location>
        <begin position="29"/>
        <end position="49"/>
    </location>
</feature>
<comment type="caution">
    <text evidence="2">The sequence shown here is derived from an EMBL/GenBank/DDBJ whole genome shotgun (WGS) entry which is preliminary data.</text>
</comment>
<feature type="region of interest" description="Disordered" evidence="1">
    <location>
        <begin position="1"/>
        <end position="70"/>
    </location>
</feature>
<evidence type="ECO:0000313" key="2">
    <source>
        <dbReference type="EMBL" id="KAK4523954.1"/>
    </source>
</evidence>
<reference evidence="2 3" key="1">
    <citation type="submission" date="2022-07" db="EMBL/GenBank/DDBJ databases">
        <title>Genome-wide signatures of adaptation to extreme environments.</title>
        <authorList>
            <person name="Cho C.H."/>
            <person name="Yoon H.S."/>
        </authorList>
    </citation>
    <scope>NUCLEOTIDE SEQUENCE [LARGE SCALE GENOMIC DNA]</scope>
    <source>
        <strain evidence="2 3">108.79 E11</strain>
    </source>
</reference>
<name>A0AAV9I9K1_9RHOD</name>
<feature type="compositionally biased region" description="Polar residues" evidence="1">
    <location>
        <begin position="53"/>
        <end position="67"/>
    </location>
</feature>
<protein>
    <submittedName>
        <fullName evidence="2">Uncharacterized protein</fullName>
    </submittedName>
</protein>
<dbReference type="AlphaFoldDB" id="A0AAV9I9K1"/>
<gene>
    <name evidence="2" type="ORF">GAYE_SCF00G1852</name>
</gene>
<accession>A0AAV9I9K1</accession>
<sequence>MNKLPRLPKEVDELGTTQTTAKVPFYKDSEEENMNNSSEEDNNQVENEPDSGHSASTPIPISSQSTGKPLLSSKVESLGFSTTEGEGTLLSIVSPRVFLPADTPGEESSSFVSSYSKLKQEQEMSKSFDWAGSFMESEPLFTQKEGNSDAT</sequence>
<organism evidence="2 3">
    <name type="scientific">Galdieria yellowstonensis</name>
    <dbReference type="NCBI Taxonomy" id="3028027"/>
    <lineage>
        <taxon>Eukaryota</taxon>
        <taxon>Rhodophyta</taxon>
        <taxon>Bangiophyceae</taxon>
        <taxon>Galdieriales</taxon>
        <taxon>Galdieriaceae</taxon>
        <taxon>Galdieria</taxon>
    </lineage>
</organism>